<keyword evidence="2" id="KW-1133">Transmembrane helix</keyword>
<accession>A0ABT5TCV7</accession>
<dbReference type="Pfam" id="PF02719">
    <property type="entry name" value="Polysacc_synt_2"/>
    <property type="match status" value="1"/>
</dbReference>
<evidence type="ECO:0000256" key="2">
    <source>
        <dbReference type="SAM" id="Phobius"/>
    </source>
</evidence>
<sequence>MTFILDRLIRINRPFKRALQVFADSALIGLCFATAMMLRLESVVFVSDPQVWLVLVPVLPLTIFVFARLGLYRSIVRYITGRALRSIAIGVFFSAVILFLVALMSSAPIPRSVPGIYAILLFLVVGGVRFLMRIALRQSSGNARKPVAIYGAGESGRQLQNALDQTREYTALAFIDDDPELQRSLVAGRRVFSPEQAGLLVENLQIKAILLAIPSASRARRREIVAQLEPLGVEIKTIPGMTDIVSGVAKFSDLKQVTPEDLLGRDPVPSRPELMRQNIAGKVVLVSGAGGSIGSELCRQILKQNPAALVLLEVSEYALYAISMELRETLAREERSIPIDAVLGSVQNPGRVRAILRAFQVQTVYHAAAYKHVVLVEENVVEGIRNNVFGTKVIAEAAAEMGVENFILISTDKAVRPTNFMGASKRMAELVCQGLAQSQTRTTFSMVRFGNVLGSSGSVIPRFRAQIEAGGPVTVTHRDITRYFMTIPEASQLVIQAGAMARGGDVFVLDMGDPVKILDLAQSMVRLHGLKPYIIEETDQPETERGDIGVKIVGLNKGEKLYEELLIGDKPQGTDHPRIMSATEVSLPQDELNALLEQLQRACHSFDIATIRKIFLQAPLAYRPNGEAIYDLMWTASHRKRVVTLPKLTVIEGAKDDLQAKYSL</sequence>
<dbReference type="Pfam" id="PF13727">
    <property type="entry name" value="CoA_binding_3"/>
    <property type="match status" value="1"/>
</dbReference>
<comment type="similarity">
    <text evidence="1">Belongs to the polysaccharide synthase family.</text>
</comment>
<organism evidence="4 5">
    <name type="scientific">Roseinatronobacter alkalisoli</name>
    <dbReference type="NCBI Taxonomy" id="3028235"/>
    <lineage>
        <taxon>Bacteria</taxon>
        <taxon>Pseudomonadati</taxon>
        <taxon>Pseudomonadota</taxon>
        <taxon>Alphaproteobacteria</taxon>
        <taxon>Rhodobacterales</taxon>
        <taxon>Paracoccaceae</taxon>
        <taxon>Roseinatronobacter</taxon>
    </lineage>
</organism>
<dbReference type="EMBL" id="JAQZSM010000011">
    <property type="protein sequence ID" value="MDD7971972.1"/>
    <property type="molecule type" value="Genomic_DNA"/>
</dbReference>
<keyword evidence="5" id="KW-1185">Reference proteome</keyword>
<dbReference type="PANTHER" id="PTHR43318">
    <property type="entry name" value="UDP-N-ACETYLGLUCOSAMINE 4,6-DEHYDRATASE"/>
    <property type="match status" value="1"/>
</dbReference>
<evidence type="ECO:0000313" key="4">
    <source>
        <dbReference type="EMBL" id="MDD7971972.1"/>
    </source>
</evidence>
<dbReference type="CDD" id="cd05237">
    <property type="entry name" value="UDP_invert_4-6DH_SDR_e"/>
    <property type="match status" value="1"/>
</dbReference>
<gene>
    <name evidence="4" type="ORF">PUT78_12770</name>
</gene>
<dbReference type="SUPFAM" id="SSF51735">
    <property type="entry name" value="NAD(P)-binding Rossmann-fold domains"/>
    <property type="match status" value="1"/>
</dbReference>
<evidence type="ECO:0000313" key="5">
    <source>
        <dbReference type="Proteomes" id="UP001431784"/>
    </source>
</evidence>
<feature type="transmembrane region" description="Helical" evidence="2">
    <location>
        <begin position="52"/>
        <end position="71"/>
    </location>
</feature>
<dbReference type="PANTHER" id="PTHR43318:SF1">
    <property type="entry name" value="POLYSACCHARIDE BIOSYNTHESIS PROTEIN EPSC-RELATED"/>
    <property type="match status" value="1"/>
</dbReference>
<feature type="domain" description="Polysaccharide biosynthesis protein CapD-like" evidence="3">
    <location>
        <begin position="284"/>
        <end position="583"/>
    </location>
</feature>
<evidence type="ECO:0000259" key="3">
    <source>
        <dbReference type="Pfam" id="PF02719"/>
    </source>
</evidence>
<dbReference type="InterPro" id="IPR051203">
    <property type="entry name" value="Polysaccharide_Synthase-Rel"/>
</dbReference>
<comment type="caution">
    <text evidence="4">The sequence shown here is derived from an EMBL/GenBank/DDBJ whole genome shotgun (WGS) entry which is preliminary data.</text>
</comment>
<dbReference type="Proteomes" id="UP001431784">
    <property type="component" value="Unassembled WGS sequence"/>
</dbReference>
<dbReference type="InterPro" id="IPR003869">
    <property type="entry name" value="Polysac_CapD-like"/>
</dbReference>
<keyword evidence="2" id="KW-0472">Membrane</keyword>
<dbReference type="InterPro" id="IPR036291">
    <property type="entry name" value="NAD(P)-bd_dom_sf"/>
</dbReference>
<dbReference type="SUPFAM" id="SSF53335">
    <property type="entry name" value="S-adenosyl-L-methionine-dependent methyltransferases"/>
    <property type="match status" value="1"/>
</dbReference>
<keyword evidence="2" id="KW-0812">Transmembrane</keyword>
<feature type="transmembrane region" description="Helical" evidence="2">
    <location>
        <begin position="116"/>
        <end position="136"/>
    </location>
</feature>
<dbReference type="Gene3D" id="3.40.50.720">
    <property type="entry name" value="NAD(P)-binding Rossmann-like Domain"/>
    <property type="match status" value="2"/>
</dbReference>
<name>A0ABT5TCV7_9RHOB</name>
<dbReference type="RefSeq" id="WP_274352652.1">
    <property type="nucleotide sequence ID" value="NZ_JAQZSM010000011.1"/>
</dbReference>
<dbReference type="InterPro" id="IPR029063">
    <property type="entry name" value="SAM-dependent_MTases_sf"/>
</dbReference>
<proteinExistence type="inferred from homology"/>
<evidence type="ECO:0000256" key="1">
    <source>
        <dbReference type="ARBA" id="ARBA00007430"/>
    </source>
</evidence>
<feature type="transmembrane region" description="Helical" evidence="2">
    <location>
        <begin position="83"/>
        <end position="104"/>
    </location>
</feature>
<feature type="transmembrane region" description="Helical" evidence="2">
    <location>
        <begin position="21"/>
        <end position="40"/>
    </location>
</feature>
<reference evidence="4" key="1">
    <citation type="submission" date="2023-02" db="EMBL/GenBank/DDBJ databases">
        <title>Description of Roseinatronobacter alkalisoli sp. nov., an alkaliphilic bacerium isolated from soda soil.</title>
        <authorList>
            <person name="Wei W."/>
        </authorList>
    </citation>
    <scope>NUCLEOTIDE SEQUENCE</scope>
    <source>
        <strain evidence="4">HJB301</strain>
    </source>
</reference>
<protein>
    <submittedName>
        <fullName evidence="4">Nucleoside-diphosphate sugar epimerase/dehydratase</fullName>
    </submittedName>
</protein>